<feature type="compositionally biased region" description="Basic and acidic residues" evidence="1">
    <location>
        <begin position="51"/>
        <end position="89"/>
    </location>
</feature>
<dbReference type="EMBL" id="CACTIH010009097">
    <property type="protein sequence ID" value="CAA3023828.1"/>
    <property type="molecule type" value="Genomic_DNA"/>
</dbReference>
<dbReference type="AlphaFoldDB" id="A0A8S0V1X3"/>
<gene>
    <name evidence="3" type="ORF">OLEA9_A045711</name>
</gene>
<evidence type="ECO:0000256" key="1">
    <source>
        <dbReference type="SAM" id="MobiDB-lite"/>
    </source>
</evidence>
<reference evidence="3 4" key="1">
    <citation type="submission" date="2019-12" db="EMBL/GenBank/DDBJ databases">
        <authorList>
            <person name="Alioto T."/>
            <person name="Alioto T."/>
            <person name="Gomez Garrido J."/>
        </authorList>
    </citation>
    <scope>NUCLEOTIDE SEQUENCE [LARGE SCALE GENOMIC DNA]</scope>
</reference>
<name>A0A8S0V1X3_OLEEU</name>
<keyword evidence="4" id="KW-1185">Reference proteome</keyword>
<dbReference type="Pfam" id="PF04783">
    <property type="entry name" value="DUF630"/>
    <property type="match status" value="1"/>
</dbReference>
<dbReference type="PANTHER" id="PTHR13596">
    <property type="entry name" value="SMALL EDRK-RICH FACTOR 1"/>
    <property type="match status" value="1"/>
</dbReference>
<dbReference type="PANTHER" id="PTHR13596:SF14">
    <property type="entry name" value="4F5 FAMILY PROTEIN"/>
    <property type="match status" value="1"/>
</dbReference>
<sequence length="175" mass="19139">MAVQGAAPKEAVYARHQLTSAHSDYCRALCSTSSALVTFASGEPLSISDHTPARDRDRERAQARAKDKQKQVKDDGLTPEQRRERDAKALQEKAARKAAQAAAGGNDNAGVIFKVDWDGLEALSFYVYRRSDISEHIELFMRLETCFGTERIPIVPGSLSRVCRAKGFASIVGGI</sequence>
<comment type="caution">
    <text evidence="3">The sequence shown here is derived from an EMBL/GenBank/DDBJ whole genome shotgun (WGS) entry which is preliminary data.</text>
</comment>
<organism evidence="3 4">
    <name type="scientific">Olea europaea subsp. europaea</name>
    <dbReference type="NCBI Taxonomy" id="158383"/>
    <lineage>
        <taxon>Eukaryota</taxon>
        <taxon>Viridiplantae</taxon>
        <taxon>Streptophyta</taxon>
        <taxon>Embryophyta</taxon>
        <taxon>Tracheophyta</taxon>
        <taxon>Spermatophyta</taxon>
        <taxon>Magnoliopsida</taxon>
        <taxon>eudicotyledons</taxon>
        <taxon>Gunneridae</taxon>
        <taxon>Pentapetalae</taxon>
        <taxon>asterids</taxon>
        <taxon>lamiids</taxon>
        <taxon>Lamiales</taxon>
        <taxon>Oleaceae</taxon>
        <taxon>Oleeae</taxon>
        <taxon>Olea</taxon>
    </lineage>
</organism>
<dbReference type="InterPro" id="IPR006868">
    <property type="entry name" value="DUF630"/>
</dbReference>
<dbReference type="InterPro" id="IPR040211">
    <property type="entry name" value="SERF1/2-like"/>
</dbReference>
<feature type="region of interest" description="Disordered" evidence="1">
    <location>
        <begin position="46"/>
        <end position="89"/>
    </location>
</feature>
<protein>
    <recommendedName>
        <fullName evidence="2">DUF630 domain-containing protein</fullName>
    </recommendedName>
</protein>
<accession>A0A8S0V1X3</accession>
<evidence type="ECO:0000259" key="2">
    <source>
        <dbReference type="Pfam" id="PF04783"/>
    </source>
</evidence>
<dbReference type="OrthoDB" id="1919226at2759"/>
<dbReference type="Gramene" id="OE9A045711T1">
    <property type="protein sequence ID" value="OE9A045711C1"/>
    <property type="gene ID" value="OE9A045711"/>
</dbReference>
<feature type="domain" description="DUF630" evidence="2">
    <location>
        <begin position="9"/>
        <end position="43"/>
    </location>
</feature>
<evidence type="ECO:0000313" key="3">
    <source>
        <dbReference type="EMBL" id="CAA3023828.1"/>
    </source>
</evidence>
<dbReference type="Proteomes" id="UP000594638">
    <property type="component" value="Unassembled WGS sequence"/>
</dbReference>
<proteinExistence type="predicted"/>
<evidence type="ECO:0000313" key="4">
    <source>
        <dbReference type="Proteomes" id="UP000594638"/>
    </source>
</evidence>